<dbReference type="GO" id="GO:0005975">
    <property type="term" value="P:carbohydrate metabolic process"/>
    <property type="evidence" value="ECO:0007669"/>
    <property type="project" value="InterPro"/>
</dbReference>
<dbReference type="PANTHER" id="PTHR42655">
    <property type="entry name" value="GLYCOGEN PHOSPHORYLASE"/>
    <property type="match status" value="1"/>
</dbReference>
<dbReference type="Gene3D" id="3.40.50.2000">
    <property type="entry name" value="Glycogen Phosphorylase B"/>
    <property type="match status" value="3"/>
</dbReference>
<name>A0A1F4U7E9_UNCSA</name>
<comment type="caution">
    <text evidence="3">The sequence shown here is derived from an EMBL/GenBank/DDBJ whole genome shotgun (WGS) entry which is preliminary data.</text>
</comment>
<evidence type="ECO:0000256" key="1">
    <source>
        <dbReference type="ARBA" id="ARBA00006047"/>
    </source>
</evidence>
<organism evidence="3 4">
    <name type="scientific">candidate division WOR-1 bacterium RIFOXYC2_FULL_46_14</name>
    <dbReference type="NCBI Taxonomy" id="1802587"/>
    <lineage>
        <taxon>Bacteria</taxon>
        <taxon>Bacillati</taxon>
        <taxon>Saganbacteria</taxon>
    </lineage>
</organism>
<gene>
    <name evidence="3" type="ORF">A2438_02935</name>
</gene>
<evidence type="ECO:0000256" key="2">
    <source>
        <dbReference type="PIRSR" id="PIRSR000460-1"/>
    </source>
</evidence>
<evidence type="ECO:0000313" key="4">
    <source>
        <dbReference type="Proteomes" id="UP000179242"/>
    </source>
</evidence>
<dbReference type="InterPro" id="IPR052182">
    <property type="entry name" value="Glycogen/Maltodextrin_Phosph"/>
</dbReference>
<dbReference type="Proteomes" id="UP000179242">
    <property type="component" value="Unassembled WGS sequence"/>
</dbReference>
<dbReference type="GO" id="GO:0008184">
    <property type="term" value="F:glycogen phosphorylase activity"/>
    <property type="evidence" value="ECO:0007669"/>
    <property type="project" value="InterPro"/>
</dbReference>
<dbReference type="InterPro" id="IPR000811">
    <property type="entry name" value="Glyco_trans_35"/>
</dbReference>
<sequence>MEKDFFGFPLVPINEAEERLKAKATRGIAYFSMEFGLAPSFYNTFKPGAKVSPLNISTGHEVFSNMKDMDYYHLLPVKNLIDLPIYSGGLGVLAGDALKSSADLGLPLAGIGILWHKGYFHQKFWFRSGGQIPEETTWDPDSYPGLIRLKPTVEITLSGQKLILNLWKYYVFSYDRKKVVPLILLDANTDENPEYFRELTDQLYRSTNNWIKIAQRMILGIGGVKALDTLGYSIATYHLNEGHAAFAAVEKREGTFSYTCHTPVEAGHDRFDLQELEAALGKDGTDFIRKYGRDEKHHNLANLTVLALNRSGKANTVSKKHNDVTHLQFPNHKTKIDNVTNGVHTFTWISEPISNLLKKYKEKIGDWEANPKLLLKTEYLKNDPEFRKELWQAHLKNKEHLAKLLKHWFFEKDVFTIAWARRIAIYKRPGLLLEETSHLIDIAKKYGPLQIVIAGKAHPADVPASLHMDQMLEKINFLNGERKYLRICFLENYDTSFARFLTGSVDVWLNNPLPPFEASGTSGMKAIVNGVLQLSTLDGWIVEAADKNIGKIFGYTPKEGEIGQETNLRLKEDSKELYKNLDDLVHLYYGTAEGKISLNESGWIDMMINCISQAGVFNTHRMIEEYNEKIWESSKQP</sequence>
<comment type="similarity">
    <text evidence="1">Belongs to the glycogen phosphorylase family.</text>
</comment>
<dbReference type="SUPFAM" id="SSF53756">
    <property type="entry name" value="UDP-Glycosyltransferase/glycogen phosphorylase"/>
    <property type="match status" value="1"/>
</dbReference>
<evidence type="ECO:0000313" key="3">
    <source>
        <dbReference type="EMBL" id="OGC40223.1"/>
    </source>
</evidence>
<dbReference type="InterPro" id="IPR011834">
    <property type="entry name" value="Agluc_phsphrylas"/>
</dbReference>
<evidence type="ECO:0008006" key="5">
    <source>
        <dbReference type="Google" id="ProtNLM"/>
    </source>
</evidence>
<dbReference type="Pfam" id="PF00343">
    <property type="entry name" value="Phosphorylase"/>
    <property type="match status" value="1"/>
</dbReference>
<dbReference type="AlphaFoldDB" id="A0A1F4U7E9"/>
<reference evidence="3 4" key="1">
    <citation type="journal article" date="2016" name="Nat. Commun.">
        <title>Thousands of microbial genomes shed light on interconnected biogeochemical processes in an aquifer system.</title>
        <authorList>
            <person name="Anantharaman K."/>
            <person name="Brown C.T."/>
            <person name="Hug L.A."/>
            <person name="Sharon I."/>
            <person name="Castelle C.J."/>
            <person name="Probst A.J."/>
            <person name="Thomas B.C."/>
            <person name="Singh A."/>
            <person name="Wilkins M.J."/>
            <person name="Karaoz U."/>
            <person name="Brodie E.L."/>
            <person name="Williams K.H."/>
            <person name="Hubbard S.S."/>
            <person name="Banfield J.F."/>
        </authorList>
    </citation>
    <scope>NUCLEOTIDE SEQUENCE [LARGE SCALE GENOMIC DNA]</scope>
</reference>
<dbReference type="EMBL" id="MEUJ01000004">
    <property type="protein sequence ID" value="OGC40223.1"/>
    <property type="molecule type" value="Genomic_DNA"/>
</dbReference>
<dbReference type="NCBIfam" id="TIGR02094">
    <property type="entry name" value="more_P_ylases"/>
    <property type="match status" value="1"/>
</dbReference>
<protein>
    <recommendedName>
        <fullName evidence="5">Glycogen phosphorylase</fullName>
    </recommendedName>
</protein>
<dbReference type="PIRSF" id="PIRSF000460">
    <property type="entry name" value="Pprylas_GlgP"/>
    <property type="match status" value="1"/>
</dbReference>
<accession>A0A1F4U7E9</accession>
<keyword evidence="2" id="KW-0663">Pyridoxal phosphate</keyword>
<dbReference type="PANTHER" id="PTHR42655:SF1">
    <property type="entry name" value="GLYCOGEN PHOSPHORYLASE"/>
    <property type="match status" value="1"/>
</dbReference>
<proteinExistence type="inferred from homology"/>
<dbReference type="GO" id="GO:0030170">
    <property type="term" value="F:pyridoxal phosphate binding"/>
    <property type="evidence" value="ECO:0007669"/>
    <property type="project" value="InterPro"/>
</dbReference>
<feature type="modified residue" description="N6-(pyridoxal phosphate)lysine" evidence="2">
    <location>
        <position position="525"/>
    </location>
</feature>